<organism evidence="1 2">
    <name type="scientific">Leadbettera azotonutricia (strain ATCC BAA-888 / DSM 13862 / ZAS-9)</name>
    <name type="common">Treponema azotonutricium</name>
    <dbReference type="NCBI Taxonomy" id="545695"/>
    <lineage>
        <taxon>Bacteria</taxon>
        <taxon>Pseudomonadati</taxon>
        <taxon>Spirochaetota</taxon>
        <taxon>Spirochaetia</taxon>
        <taxon>Spirochaetales</taxon>
        <taxon>Breznakiellaceae</taxon>
        <taxon>Leadbettera</taxon>
    </lineage>
</organism>
<gene>
    <name evidence="1" type="ordered locus">TREAZ_1968</name>
</gene>
<proteinExistence type="predicted"/>
<evidence type="ECO:0000313" key="1">
    <source>
        <dbReference type="EMBL" id="AEF83022.1"/>
    </source>
</evidence>
<accession>F5YAN7</accession>
<protein>
    <submittedName>
        <fullName evidence="1">Uncharacterized protein</fullName>
    </submittedName>
</protein>
<sequence>MCTSCAFAGDGFLFIEETRGTTPLRSPMAGGALIILNVDLRL</sequence>
<reference evidence="2" key="1">
    <citation type="submission" date="2009-12" db="EMBL/GenBank/DDBJ databases">
        <title>Complete sequence of Treponema azotonutricium strain ZAS-9.</title>
        <authorList>
            <person name="Tetu S.G."/>
            <person name="Matson E."/>
            <person name="Ren Q."/>
            <person name="Seshadri R."/>
            <person name="Elbourne L."/>
            <person name="Hassan K.A."/>
            <person name="Durkin A."/>
            <person name="Radune D."/>
            <person name="Mohamoud Y."/>
            <person name="Shay R."/>
            <person name="Jin S."/>
            <person name="Zhang X."/>
            <person name="Lucey K."/>
            <person name="Ballor N.R."/>
            <person name="Ottesen E."/>
            <person name="Rosenthal R."/>
            <person name="Allen A."/>
            <person name="Leadbetter J.R."/>
            <person name="Paulsen I.T."/>
        </authorList>
    </citation>
    <scope>NUCLEOTIDE SEQUENCE [LARGE SCALE GENOMIC DNA]</scope>
    <source>
        <strain evidence="2">ATCC BAA-888 / DSM 13862 / ZAS-9</strain>
    </source>
</reference>
<name>F5YAN7_LEAAZ</name>
<dbReference type="EMBL" id="CP001841">
    <property type="protein sequence ID" value="AEF83022.1"/>
    <property type="molecule type" value="Genomic_DNA"/>
</dbReference>
<dbReference type="InParanoid" id="F5YAN7"/>
<dbReference type="HOGENOM" id="CLU_3259276_0_0_12"/>
<dbReference type="KEGG" id="taz:TREAZ_1968"/>
<dbReference type="AlphaFoldDB" id="F5YAN7"/>
<reference evidence="1 2" key="2">
    <citation type="journal article" date="2011" name="ISME J.">
        <title>RNA-seq reveals cooperative metabolic interactions between two termite-gut spirochete species in co-culture.</title>
        <authorList>
            <person name="Rosenthal A.Z."/>
            <person name="Matson E.G."/>
            <person name="Eldar A."/>
            <person name="Leadbetter J.R."/>
        </authorList>
    </citation>
    <scope>NUCLEOTIDE SEQUENCE [LARGE SCALE GENOMIC DNA]</scope>
    <source>
        <strain evidence="2">ATCC BAA-888 / DSM 13862 / ZAS-9</strain>
    </source>
</reference>
<dbReference type="STRING" id="545695.TREAZ_1968"/>
<dbReference type="Proteomes" id="UP000009222">
    <property type="component" value="Chromosome"/>
</dbReference>
<keyword evidence="2" id="KW-1185">Reference proteome</keyword>
<evidence type="ECO:0000313" key="2">
    <source>
        <dbReference type="Proteomes" id="UP000009222"/>
    </source>
</evidence>